<dbReference type="Gene3D" id="3.30.760.10">
    <property type="entry name" value="RNA Cap, Translation Initiation Factor Eif4e"/>
    <property type="match status" value="1"/>
</dbReference>
<evidence type="ECO:0000256" key="2">
    <source>
        <dbReference type="ARBA" id="ARBA00022845"/>
    </source>
</evidence>
<keyword evidence="8" id="KW-1185">Reference proteome</keyword>
<dbReference type="InParanoid" id="A0A1V8TTF2"/>
<accession>A0A1V8TTF2</accession>
<evidence type="ECO:0000256" key="1">
    <source>
        <dbReference type="ARBA" id="ARBA00022540"/>
    </source>
</evidence>
<reference evidence="8" key="1">
    <citation type="submission" date="2017-03" db="EMBL/GenBank/DDBJ databases">
        <title>Genomes of endolithic fungi from Antarctica.</title>
        <authorList>
            <person name="Coleine C."/>
            <person name="Masonjones S."/>
            <person name="Stajich J.E."/>
        </authorList>
    </citation>
    <scope>NUCLEOTIDE SEQUENCE [LARGE SCALE GENOMIC DNA]</scope>
    <source>
        <strain evidence="8">CCFEE 5527</strain>
    </source>
</reference>
<comment type="caution">
    <text evidence="7">The sequence shown here is derived from an EMBL/GenBank/DDBJ whole genome shotgun (WGS) entry which is preliminary data.</text>
</comment>
<dbReference type="Pfam" id="PF01652">
    <property type="entry name" value="IF4E"/>
    <property type="match status" value="1"/>
</dbReference>
<dbReference type="PANTHER" id="PTHR11960">
    <property type="entry name" value="EUKARYOTIC TRANSLATION INITIATION FACTOR 4E RELATED"/>
    <property type="match status" value="1"/>
</dbReference>
<keyword evidence="4 5" id="KW-0648">Protein biosynthesis</keyword>
<evidence type="ECO:0000256" key="4">
    <source>
        <dbReference type="ARBA" id="ARBA00022917"/>
    </source>
</evidence>
<keyword evidence="2" id="KW-0810">Translation regulation</keyword>
<dbReference type="SUPFAM" id="SSF55418">
    <property type="entry name" value="eIF4e-like"/>
    <property type="match status" value="1"/>
</dbReference>
<protein>
    <recommendedName>
        <fullName evidence="9">Translation initiation factor eIF4e</fullName>
    </recommendedName>
</protein>
<dbReference type="InterPro" id="IPR001040">
    <property type="entry name" value="TIF_eIF_4E"/>
</dbReference>
<name>A0A1V8TTF2_9PEZI</name>
<evidence type="ECO:0000256" key="6">
    <source>
        <dbReference type="SAM" id="MobiDB-lite"/>
    </source>
</evidence>
<sequence length="259" mass="28319">MAAPPHLNLPSSTPTTSPARGTEMRDFLTSRLRTSRIPPQTQPAVPQQPTAPPLVHAWTFWHDRQDRAATQSTSNVTPDHPSDYEDRLVPLASIADVAAFWGVLNNFDISLLPLRDSVHLFKRGVKPLWEDPRNAKGGAWTFRVPKSQAPEWWKEVCMMAVGEQLQAAVVGEDGGKDDICGISLGVRFNSCLLQVWNRDGEHSEGIQRLLESITAGLSAGLGMREGSFYYKRHAEHASFAKTAEASAPMTGAASSNPAP</sequence>
<evidence type="ECO:0000313" key="7">
    <source>
        <dbReference type="EMBL" id="OQO14676.1"/>
    </source>
</evidence>
<keyword evidence="1 5" id="KW-0396">Initiation factor</keyword>
<comment type="similarity">
    <text evidence="5">Belongs to the eukaryotic initiation factor 4E family.</text>
</comment>
<dbReference type="GO" id="GO:0006417">
    <property type="term" value="P:regulation of translation"/>
    <property type="evidence" value="ECO:0007669"/>
    <property type="project" value="UniProtKB-KW"/>
</dbReference>
<evidence type="ECO:0000313" key="8">
    <source>
        <dbReference type="Proteomes" id="UP000192596"/>
    </source>
</evidence>
<dbReference type="STRING" id="1507870.A0A1V8TTF2"/>
<evidence type="ECO:0008006" key="9">
    <source>
        <dbReference type="Google" id="ProtNLM"/>
    </source>
</evidence>
<proteinExistence type="inferred from homology"/>
<feature type="compositionally biased region" description="Polar residues" evidence="6">
    <location>
        <begin position="9"/>
        <end position="19"/>
    </location>
</feature>
<gene>
    <name evidence="7" type="ORF">B0A48_00057</name>
</gene>
<dbReference type="GO" id="GO:0003743">
    <property type="term" value="F:translation initiation factor activity"/>
    <property type="evidence" value="ECO:0007669"/>
    <property type="project" value="UniProtKB-KW"/>
</dbReference>
<dbReference type="AlphaFoldDB" id="A0A1V8TTF2"/>
<feature type="region of interest" description="Disordered" evidence="6">
    <location>
        <begin position="1"/>
        <end position="25"/>
    </location>
</feature>
<dbReference type="EMBL" id="NAJO01000001">
    <property type="protein sequence ID" value="OQO14676.1"/>
    <property type="molecule type" value="Genomic_DNA"/>
</dbReference>
<organism evidence="7 8">
    <name type="scientific">Cryoendolithus antarcticus</name>
    <dbReference type="NCBI Taxonomy" id="1507870"/>
    <lineage>
        <taxon>Eukaryota</taxon>
        <taxon>Fungi</taxon>
        <taxon>Dikarya</taxon>
        <taxon>Ascomycota</taxon>
        <taxon>Pezizomycotina</taxon>
        <taxon>Dothideomycetes</taxon>
        <taxon>Dothideomycetidae</taxon>
        <taxon>Cladosporiales</taxon>
        <taxon>Cladosporiaceae</taxon>
        <taxon>Cryoendolithus</taxon>
    </lineage>
</organism>
<dbReference type="Proteomes" id="UP000192596">
    <property type="component" value="Unassembled WGS sequence"/>
</dbReference>
<dbReference type="GO" id="GO:0000340">
    <property type="term" value="F:RNA 7-methylguanosine cap binding"/>
    <property type="evidence" value="ECO:0007669"/>
    <property type="project" value="TreeGrafter"/>
</dbReference>
<dbReference type="OrthoDB" id="17977at2759"/>
<evidence type="ECO:0000256" key="5">
    <source>
        <dbReference type="RuleBase" id="RU004374"/>
    </source>
</evidence>
<keyword evidence="3 5" id="KW-0694">RNA-binding</keyword>
<dbReference type="GO" id="GO:0016281">
    <property type="term" value="C:eukaryotic translation initiation factor 4F complex"/>
    <property type="evidence" value="ECO:0007669"/>
    <property type="project" value="TreeGrafter"/>
</dbReference>
<evidence type="ECO:0000256" key="3">
    <source>
        <dbReference type="ARBA" id="ARBA00022884"/>
    </source>
</evidence>
<dbReference type="PANTHER" id="PTHR11960:SF66">
    <property type="entry name" value="EUKARYOTIC TRANSLATION INITIATION FACTOR 4E TYPE 3"/>
    <property type="match status" value="1"/>
</dbReference>
<dbReference type="InterPro" id="IPR023398">
    <property type="entry name" value="TIF_eIF4e-like"/>
</dbReference>